<evidence type="ECO:0000313" key="4">
    <source>
        <dbReference type="Proteomes" id="UP000808337"/>
    </source>
</evidence>
<evidence type="ECO:0000256" key="1">
    <source>
        <dbReference type="ARBA" id="ARBA00023004"/>
    </source>
</evidence>
<name>A0A9D7XNR3_9BACT</name>
<evidence type="ECO:0000313" key="3">
    <source>
        <dbReference type="EMBL" id="MBK9982465.1"/>
    </source>
</evidence>
<dbReference type="EMBL" id="JADKGY010000006">
    <property type="protein sequence ID" value="MBK9982465.1"/>
    <property type="molecule type" value="Genomic_DNA"/>
</dbReference>
<dbReference type="InterPro" id="IPR008988">
    <property type="entry name" value="Transcriptional_repressor_C"/>
</dbReference>
<organism evidence="3 4">
    <name type="scientific">Candidatus Opimibacter skivensis</name>
    <dbReference type="NCBI Taxonomy" id="2982028"/>
    <lineage>
        <taxon>Bacteria</taxon>
        <taxon>Pseudomonadati</taxon>
        <taxon>Bacteroidota</taxon>
        <taxon>Saprospiria</taxon>
        <taxon>Saprospirales</taxon>
        <taxon>Saprospiraceae</taxon>
        <taxon>Candidatus Opimibacter</taxon>
    </lineage>
</organism>
<feature type="domain" description="Ferrous iron transporter FeoA-like" evidence="2">
    <location>
        <begin position="2"/>
        <end position="71"/>
    </location>
</feature>
<comment type="caution">
    <text evidence="3">The sequence shown here is derived from an EMBL/GenBank/DDBJ whole genome shotgun (WGS) entry which is preliminary data.</text>
</comment>
<sequence>MSDLSPGKQGLIIGVKDQQLSFLQYLDEKGIGIGKTVTTIKHDPYDQSMIISMDQKEINLSGKAAGLIFIKSL</sequence>
<reference evidence="3 4" key="1">
    <citation type="submission" date="2020-10" db="EMBL/GenBank/DDBJ databases">
        <title>Connecting structure to function with the recovery of over 1000 high-quality activated sludge metagenome-assembled genomes encoding full-length rRNA genes using long-read sequencing.</title>
        <authorList>
            <person name="Singleton C.M."/>
            <person name="Petriglieri F."/>
            <person name="Kristensen J.M."/>
            <person name="Kirkegaard R.H."/>
            <person name="Michaelsen T.Y."/>
            <person name="Andersen M.H."/>
            <person name="Karst S.M."/>
            <person name="Dueholm M.S."/>
            <person name="Nielsen P.H."/>
            <person name="Albertsen M."/>
        </authorList>
    </citation>
    <scope>NUCLEOTIDE SEQUENCE [LARGE SCALE GENOMIC DNA]</scope>
    <source>
        <strain evidence="3">Ribe_18-Q3-R11-54_MAXAC.273</strain>
    </source>
</reference>
<evidence type="ECO:0000259" key="2">
    <source>
        <dbReference type="Pfam" id="PF04023"/>
    </source>
</evidence>
<dbReference type="GO" id="GO:0046914">
    <property type="term" value="F:transition metal ion binding"/>
    <property type="evidence" value="ECO:0007669"/>
    <property type="project" value="InterPro"/>
</dbReference>
<dbReference type="SUPFAM" id="SSF50037">
    <property type="entry name" value="C-terminal domain of transcriptional repressors"/>
    <property type="match status" value="1"/>
</dbReference>
<keyword evidence="1" id="KW-0408">Iron</keyword>
<proteinExistence type="predicted"/>
<dbReference type="InterPro" id="IPR007167">
    <property type="entry name" value="Fe-transptr_FeoA-like"/>
</dbReference>
<dbReference type="AlphaFoldDB" id="A0A9D7XNR3"/>
<dbReference type="Proteomes" id="UP000808337">
    <property type="component" value="Unassembled WGS sequence"/>
</dbReference>
<accession>A0A9D7XNR3</accession>
<gene>
    <name evidence="3" type="ORF">IPP15_08575</name>
</gene>
<dbReference type="Pfam" id="PF04023">
    <property type="entry name" value="FeoA"/>
    <property type="match status" value="1"/>
</dbReference>
<protein>
    <submittedName>
        <fullName evidence="3">Ferrous iron transport protein A</fullName>
    </submittedName>
</protein>
<dbReference type="InterPro" id="IPR038157">
    <property type="entry name" value="FeoA_core_dom"/>
</dbReference>
<dbReference type="Gene3D" id="2.30.30.90">
    <property type="match status" value="1"/>
</dbReference>